<dbReference type="InterPro" id="IPR002686">
    <property type="entry name" value="Transposase_17"/>
</dbReference>
<protein>
    <recommendedName>
        <fullName evidence="1">Transposase IS200-like domain-containing protein</fullName>
    </recommendedName>
</protein>
<name>A0A1F7GCM2_9BACT</name>
<accession>A0A1F7GCM2</accession>
<gene>
    <name evidence="2" type="ORF">A2690_02810</name>
</gene>
<dbReference type="InterPro" id="IPR036515">
    <property type="entry name" value="Transposase_17_sf"/>
</dbReference>
<dbReference type="PANTHER" id="PTHR34322">
    <property type="entry name" value="TRANSPOSASE, Y1_TNP DOMAIN-CONTAINING"/>
    <property type="match status" value="1"/>
</dbReference>
<dbReference type="Proteomes" id="UP000178372">
    <property type="component" value="Unassembled WGS sequence"/>
</dbReference>
<evidence type="ECO:0000313" key="2">
    <source>
        <dbReference type="EMBL" id="OGK16292.1"/>
    </source>
</evidence>
<dbReference type="PANTHER" id="PTHR34322:SF2">
    <property type="entry name" value="TRANSPOSASE IS200-LIKE DOMAIN-CONTAINING PROTEIN"/>
    <property type="match status" value="1"/>
</dbReference>
<dbReference type="Gene3D" id="3.30.70.1290">
    <property type="entry name" value="Transposase IS200-like"/>
    <property type="match status" value="1"/>
</dbReference>
<dbReference type="EMBL" id="MFZF01000018">
    <property type="protein sequence ID" value="OGK16292.1"/>
    <property type="molecule type" value="Genomic_DNA"/>
</dbReference>
<dbReference type="SMART" id="SM01321">
    <property type="entry name" value="Y1_Tnp"/>
    <property type="match status" value="1"/>
</dbReference>
<evidence type="ECO:0000313" key="3">
    <source>
        <dbReference type="Proteomes" id="UP000178372"/>
    </source>
</evidence>
<sequence length="214" mass="25534">MPRRITPFITQKYYHIFNRSLFKRPIFRKVRDINYFLGATAYYRLQSLPVQYSKYSENRSKYTLDESQLALSILGFVVMPTHFHFVVQQRGEGGLVNFIKRLTNSFSHFYNIKYAQRGPVFESNFKAVHIDAEEQLMHVLRYVDLNPVTAHIINDPLIYHWSSFPNHIGRNQFRWIDNEFILENFSGGSSYHTFVKDNQDYQRSLEKIKHLILE</sequence>
<dbReference type="GO" id="GO:0003677">
    <property type="term" value="F:DNA binding"/>
    <property type="evidence" value="ECO:0007669"/>
    <property type="project" value="InterPro"/>
</dbReference>
<reference evidence="2 3" key="1">
    <citation type="journal article" date="2016" name="Nat. Commun.">
        <title>Thousands of microbial genomes shed light on interconnected biogeochemical processes in an aquifer system.</title>
        <authorList>
            <person name="Anantharaman K."/>
            <person name="Brown C.T."/>
            <person name="Hug L.A."/>
            <person name="Sharon I."/>
            <person name="Castelle C.J."/>
            <person name="Probst A.J."/>
            <person name="Thomas B.C."/>
            <person name="Singh A."/>
            <person name="Wilkins M.J."/>
            <person name="Karaoz U."/>
            <person name="Brodie E.L."/>
            <person name="Williams K.H."/>
            <person name="Hubbard S.S."/>
            <person name="Banfield J.F."/>
        </authorList>
    </citation>
    <scope>NUCLEOTIDE SEQUENCE [LARGE SCALE GENOMIC DNA]</scope>
</reference>
<dbReference type="SUPFAM" id="SSF143422">
    <property type="entry name" value="Transposase IS200-like"/>
    <property type="match status" value="1"/>
</dbReference>
<comment type="caution">
    <text evidence="2">The sequence shown here is derived from an EMBL/GenBank/DDBJ whole genome shotgun (WGS) entry which is preliminary data.</text>
</comment>
<dbReference type="GO" id="GO:0006313">
    <property type="term" value="P:DNA transposition"/>
    <property type="evidence" value="ECO:0007669"/>
    <property type="project" value="InterPro"/>
</dbReference>
<proteinExistence type="predicted"/>
<feature type="domain" description="Transposase IS200-like" evidence="1">
    <location>
        <begin position="9"/>
        <end position="146"/>
    </location>
</feature>
<evidence type="ECO:0000259" key="1">
    <source>
        <dbReference type="SMART" id="SM01321"/>
    </source>
</evidence>
<dbReference type="GO" id="GO:0004803">
    <property type="term" value="F:transposase activity"/>
    <property type="evidence" value="ECO:0007669"/>
    <property type="project" value="InterPro"/>
</dbReference>
<organism evidence="2 3">
    <name type="scientific">Candidatus Roizmanbacteria bacterium RIFCSPHIGHO2_01_FULL_39_12b</name>
    <dbReference type="NCBI Taxonomy" id="1802030"/>
    <lineage>
        <taxon>Bacteria</taxon>
        <taxon>Candidatus Roizmaniibacteriota</taxon>
    </lineage>
</organism>
<dbReference type="AlphaFoldDB" id="A0A1F7GCM2"/>